<evidence type="ECO:0000313" key="2">
    <source>
        <dbReference type="Proteomes" id="UP001207582"/>
    </source>
</evidence>
<keyword evidence="2" id="KW-1185">Reference proteome</keyword>
<protein>
    <submittedName>
        <fullName evidence="1">Uncharacterized protein</fullName>
    </submittedName>
</protein>
<reference evidence="1 2" key="1">
    <citation type="submission" date="2022-10" db="EMBL/GenBank/DDBJ databases">
        <title>Defluviimonas sp. CAU 1641 isolated from mud.</title>
        <authorList>
            <person name="Kim W."/>
        </authorList>
    </citation>
    <scope>NUCLEOTIDE SEQUENCE [LARGE SCALE GENOMIC DNA]</scope>
    <source>
        <strain evidence="1 2">CAU 1641</strain>
    </source>
</reference>
<dbReference type="Proteomes" id="UP001207582">
    <property type="component" value="Unassembled WGS sequence"/>
</dbReference>
<comment type="caution">
    <text evidence="1">The sequence shown here is derived from an EMBL/GenBank/DDBJ whole genome shotgun (WGS) entry which is preliminary data.</text>
</comment>
<dbReference type="EMBL" id="JAPDOG010000014">
    <property type="protein sequence ID" value="MCW3782966.1"/>
    <property type="molecule type" value="Genomic_DNA"/>
</dbReference>
<accession>A0ABT3J5N2</accession>
<organism evidence="1 2">
    <name type="scientific">Defluviimonas salinarum</name>
    <dbReference type="NCBI Taxonomy" id="2992147"/>
    <lineage>
        <taxon>Bacteria</taxon>
        <taxon>Pseudomonadati</taxon>
        <taxon>Pseudomonadota</taxon>
        <taxon>Alphaproteobacteria</taxon>
        <taxon>Rhodobacterales</taxon>
        <taxon>Paracoccaceae</taxon>
        <taxon>Albidovulum</taxon>
    </lineage>
</organism>
<evidence type="ECO:0000313" key="1">
    <source>
        <dbReference type="EMBL" id="MCW3782966.1"/>
    </source>
</evidence>
<gene>
    <name evidence="1" type="ORF">OM960_15565</name>
</gene>
<name>A0ABT3J5N2_9RHOB</name>
<proteinExistence type="predicted"/>
<sequence>MGYTHVFTLPLKVGVSVDKEGGDVTGAHLLEILRARVAEFERDPELLKAAISLPLESREIDLWCMVKIDAPRTVRQADGGWAEIPEDGRIRTEDLVETSHAANMRLPQDAVWVRAEDALSPPVLGRLNSEDRAISANVDIRPWLANAETHDIEGLEAEGWSFSEASEWVARGLKHFGDPTASRLFAYLSLNPTMGFMREPVGFSVETDEVPIMTWLAANRPAIHERIAGTLGVEP</sequence>
<dbReference type="RefSeq" id="WP_264772599.1">
    <property type="nucleotide sequence ID" value="NZ_JAPDOG010000014.1"/>
</dbReference>